<evidence type="ECO:0000256" key="7">
    <source>
        <dbReference type="ARBA" id="ARBA00022989"/>
    </source>
</evidence>
<dbReference type="PANTHER" id="PTHR22601">
    <property type="entry name" value="ISP4 LIKE PROTEIN"/>
    <property type="match status" value="1"/>
</dbReference>
<keyword evidence="3" id="KW-0813">Transport</keyword>
<sequence length="724" mass="82264">MRYGSVRDESEPDDLRDIPDTVAETVSLDLPSSDPPLYLTFRYFLLSIVFVIPGAFVDTLNSYRTTSAPYSILFVQFLSDPAGRWLARVLPRTTVNLLGFRFSLNPGPWSIKESVLVTLTAASGATGNQGTAGLSLSEIYYDRKVHPLVALVFMYSIVWTGYSFGAIARNFVLYEPQFVWPKALMQTSLFKAQEHAGSQSNSQMRVFTVGLVSLFVWQFFPEFVFPLTSSVAILCFMAPHNAVLNFWGSGLGGLGFLNISLDWSNISSSVMLSPYWTIVMQFLGFASLCWIFLPFCKWYDQGKYALGLMDNRLLLSNGSLYPTTQLLTPELQLNETAYELLGPIHFGTQRLANIFFDYAAYTSAIVWIGCFGYQDIKSGYQKLRQKFKDPLTNRYADRISKSYARYDEVPNSWFLTLFLVSFVLLSSILLATDELFIPWKTYIVALIIGSIIVTPMAYLYAISNFQVEIGTVNELVYGLMMQTPFFSGTSGKHPCGAAFYGAIAGNCWYRAQYILQDQKIGIYNDIPPRLVFFSQIFGDLIGVPFNYMSLRWVVKSKYDFLKGLKSDPMRQWTGQVLTNYNSNAIQYVVLGPKRVFEHYPYLPLGFLVGSIAPLAVFWMAKHTPWRLAKKFNVTILFASMSKFYGNISTGYFTQFLIGTFTMHYLYKYQHQWFQKYNYVLAAAFDTGFNLANLVIALLFGSKTAAQFPEWWGNDRSHLEKCYAL</sequence>
<dbReference type="Pfam" id="PF03169">
    <property type="entry name" value="OPT"/>
    <property type="match status" value="1"/>
</dbReference>
<evidence type="ECO:0000256" key="2">
    <source>
        <dbReference type="ARBA" id="ARBA00008807"/>
    </source>
</evidence>
<gene>
    <name evidence="9" type="ORF">OGATHE_003844</name>
</gene>
<evidence type="ECO:0000256" key="5">
    <source>
        <dbReference type="ARBA" id="ARBA00022856"/>
    </source>
</evidence>
<dbReference type="GO" id="GO:0016020">
    <property type="term" value="C:membrane"/>
    <property type="evidence" value="ECO:0007669"/>
    <property type="project" value="UniProtKB-SubCell"/>
</dbReference>
<comment type="caution">
    <text evidence="9">The sequence shown here is derived from an EMBL/GenBank/DDBJ whole genome shotgun (WGS) entry which is preliminary data.</text>
</comment>
<dbReference type="EMBL" id="JAEUBD010001178">
    <property type="protein sequence ID" value="KAH3665029.1"/>
    <property type="molecule type" value="Genomic_DNA"/>
</dbReference>
<dbReference type="GO" id="GO:0015031">
    <property type="term" value="P:protein transport"/>
    <property type="evidence" value="ECO:0007669"/>
    <property type="project" value="UniProtKB-KW"/>
</dbReference>
<keyword evidence="6" id="KW-0653">Protein transport</keyword>
<dbReference type="InterPro" id="IPR004813">
    <property type="entry name" value="OPT"/>
</dbReference>
<keyword evidence="10" id="KW-1185">Reference proteome</keyword>
<dbReference type="OrthoDB" id="9986677at2759"/>
<evidence type="ECO:0000256" key="6">
    <source>
        <dbReference type="ARBA" id="ARBA00022927"/>
    </source>
</evidence>
<dbReference type="GO" id="GO:0035673">
    <property type="term" value="F:oligopeptide transmembrane transporter activity"/>
    <property type="evidence" value="ECO:0007669"/>
    <property type="project" value="InterPro"/>
</dbReference>
<reference evidence="9" key="2">
    <citation type="submission" date="2021-01" db="EMBL/GenBank/DDBJ databases">
        <authorList>
            <person name="Schikora-Tamarit M.A."/>
        </authorList>
    </citation>
    <scope>NUCLEOTIDE SEQUENCE</scope>
    <source>
        <strain evidence="9">NCAIM Y.01608</strain>
    </source>
</reference>
<dbReference type="NCBIfam" id="TIGR00728">
    <property type="entry name" value="OPT_sfam"/>
    <property type="match status" value="1"/>
</dbReference>
<evidence type="ECO:0000256" key="3">
    <source>
        <dbReference type="ARBA" id="ARBA00022448"/>
    </source>
</evidence>
<keyword evidence="4" id="KW-0812">Transmembrane</keyword>
<keyword evidence="8" id="KW-0472">Membrane</keyword>
<dbReference type="InterPro" id="IPR004648">
    <property type="entry name" value="Oligpept_transpt"/>
</dbReference>
<dbReference type="Proteomes" id="UP000788993">
    <property type="component" value="Unassembled WGS sequence"/>
</dbReference>
<dbReference type="AlphaFoldDB" id="A0A1B7SF30"/>
<proteinExistence type="inferred from homology"/>
<dbReference type="RefSeq" id="XP_018210024.1">
    <property type="nucleotide sequence ID" value="XM_018353057.1"/>
</dbReference>
<evidence type="ECO:0000313" key="9">
    <source>
        <dbReference type="EMBL" id="KAH3665029.1"/>
    </source>
</evidence>
<organism evidence="9 10">
    <name type="scientific">Ogataea polymorpha</name>
    <dbReference type="NCBI Taxonomy" id="460523"/>
    <lineage>
        <taxon>Eukaryota</taxon>
        <taxon>Fungi</taxon>
        <taxon>Dikarya</taxon>
        <taxon>Ascomycota</taxon>
        <taxon>Saccharomycotina</taxon>
        <taxon>Pichiomycetes</taxon>
        <taxon>Pichiales</taxon>
        <taxon>Pichiaceae</taxon>
        <taxon>Ogataea</taxon>
    </lineage>
</organism>
<keyword evidence="5" id="KW-0571">Peptide transport</keyword>
<accession>A0A1B7SF30</accession>
<keyword evidence="7" id="KW-1133">Transmembrane helix</keyword>
<name>A0A1B7SF30_9ASCO</name>
<evidence type="ECO:0000256" key="8">
    <source>
        <dbReference type="ARBA" id="ARBA00023136"/>
    </source>
</evidence>
<evidence type="ECO:0000256" key="1">
    <source>
        <dbReference type="ARBA" id="ARBA00004141"/>
    </source>
</evidence>
<comment type="subcellular location">
    <subcellularLocation>
        <location evidence="1">Membrane</location>
        <topology evidence="1">Multi-pass membrane protein</topology>
    </subcellularLocation>
</comment>
<evidence type="ECO:0000256" key="4">
    <source>
        <dbReference type="ARBA" id="ARBA00022692"/>
    </source>
</evidence>
<protein>
    <submittedName>
        <fullName evidence="9">Uncharacterized protein</fullName>
    </submittedName>
</protein>
<comment type="similarity">
    <text evidence="2">Belongs to the oligopeptide OPT transporter family.</text>
</comment>
<reference evidence="9" key="1">
    <citation type="journal article" date="2021" name="Open Biol.">
        <title>Shared evolutionary footprints suggest mitochondrial oxidative damage underlies multiple complex I losses in fungi.</title>
        <authorList>
            <person name="Schikora-Tamarit M.A."/>
            <person name="Marcet-Houben M."/>
            <person name="Nosek J."/>
            <person name="Gabaldon T."/>
        </authorList>
    </citation>
    <scope>NUCLEOTIDE SEQUENCE</scope>
    <source>
        <strain evidence="9">NCAIM Y.01608</strain>
    </source>
</reference>
<evidence type="ECO:0000313" key="10">
    <source>
        <dbReference type="Proteomes" id="UP000788993"/>
    </source>
</evidence>